<keyword evidence="3" id="KW-0813">Transport</keyword>
<proteinExistence type="inferred from homology"/>
<dbReference type="OrthoDB" id="66620at2759"/>
<gene>
    <name evidence="8" type="ORF">J437_LFUL007025</name>
</gene>
<dbReference type="InterPro" id="IPR027417">
    <property type="entry name" value="P-loop_NTPase"/>
</dbReference>
<evidence type="ECO:0000256" key="5">
    <source>
        <dbReference type="ARBA" id="ARBA00022989"/>
    </source>
</evidence>
<dbReference type="SUPFAM" id="SSF52540">
    <property type="entry name" value="P-loop containing nucleoside triphosphate hydrolases"/>
    <property type="match status" value="1"/>
</dbReference>
<dbReference type="PANTHER" id="PTHR48041">
    <property type="entry name" value="ABC TRANSPORTER G FAMILY MEMBER 28"/>
    <property type="match status" value="1"/>
</dbReference>
<keyword evidence="5" id="KW-1133">Transmembrane helix</keyword>
<dbReference type="InterPro" id="IPR017871">
    <property type="entry name" value="ABC_transporter-like_CS"/>
</dbReference>
<dbReference type="GO" id="GO:0042626">
    <property type="term" value="F:ATPase-coupled transmembrane transporter activity"/>
    <property type="evidence" value="ECO:0007669"/>
    <property type="project" value="TreeGrafter"/>
</dbReference>
<evidence type="ECO:0000259" key="7">
    <source>
        <dbReference type="Pfam" id="PF00005"/>
    </source>
</evidence>
<evidence type="ECO:0000256" key="2">
    <source>
        <dbReference type="ARBA" id="ARBA00005814"/>
    </source>
</evidence>
<dbReference type="GO" id="GO:0005886">
    <property type="term" value="C:plasma membrane"/>
    <property type="evidence" value="ECO:0007669"/>
    <property type="project" value="TreeGrafter"/>
</dbReference>
<reference evidence="8" key="2">
    <citation type="submission" date="2017-10" db="EMBL/GenBank/DDBJ databases">
        <title>Ladona fulva Genome sequencing and assembly.</title>
        <authorList>
            <person name="Murali S."/>
            <person name="Richards S."/>
            <person name="Bandaranaike D."/>
            <person name="Bellair M."/>
            <person name="Blankenburg K."/>
            <person name="Chao H."/>
            <person name="Dinh H."/>
            <person name="Doddapaneni H."/>
            <person name="Dugan-Rocha S."/>
            <person name="Elkadiri S."/>
            <person name="Gnanaolivu R."/>
            <person name="Hernandez B."/>
            <person name="Skinner E."/>
            <person name="Javaid M."/>
            <person name="Lee S."/>
            <person name="Li M."/>
            <person name="Ming W."/>
            <person name="Munidasa M."/>
            <person name="Muniz J."/>
            <person name="Nguyen L."/>
            <person name="Hughes D."/>
            <person name="Osuji N."/>
            <person name="Pu L.-L."/>
            <person name="Puazo M."/>
            <person name="Qu C."/>
            <person name="Quiroz J."/>
            <person name="Raj R."/>
            <person name="Weissenberger G."/>
            <person name="Xin Y."/>
            <person name="Zou X."/>
            <person name="Han Y."/>
            <person name="Worley K."/>
            <person name="Muzny D."/>
            <person name="Gibbs R."/>
        </authorList>
    </citation>
    <scope>NUCLEOTIDE SEQUENCE</scope>
    <source>
        <strain evidence="8">Sampled in the wild</strain>
    </source>
</reference>
<keyword evidence="4" id="KW-0812">Transmembrane</keyword>
<protein>
    <recommendedName>
        <fullName evidence="7">ABC transporter domain-containing protein</fullName>
    </recommendedName>
</protein>
<evidence type="ECO:0000313" key="9">
    <source>
        <dbReference type="Proteomes" id="UP000792457"/>
    </source>
</evidence>
<evidence type="ECO:0000256" key="3">
    <source>
        <dbReference type="ARBA" id="ARBA00022448"/>
    </source>
</evidence>
<dbReference type="InterPro" id="IPR003439">
    <property type="entry name" value="ABC_transporter-like_ATP-bd"/>
</dbReference>
<dbReference type="AlphaFoldDB" id="A0A8K0P0A7"/>
<dbReference type="Gene3D" id="3.40.50.300">
    <property type="entry name" value="P-loop containing nucleotide triphosphate hydrolases"/>
    <property type="match status" value="1"/>
</dbReference>
<dbReference type="GO" id="GO:0005524">
    <property type="term" value="F:ATP binding"/>
    <property type="evidence" value="ECO:0007669"/>
    <property type="project" value="InterPro"/>
</dbReference>
<reference evidence="8" key="1">
    <citation type="submission" date="2013-04" db="EMBL/GenBank/DDBJ databases">
        <authorList>
            <person name="Qu J."/>
            <person name="Murali S.C."/>
            <person name="Bandaranaike D."/>
            <person name="Bellair M."/>
            <person name="Blankenburg K."/>
            <person name="Chao H."/>
            <person name="Dinh H."/>
            <person name="Doddapaneni H."/>
            <person name="Downs B."/>
            <person name="Dugan-Rocha S."/>
            <person name="Elkadiri S."/>
            <person name="Gnanaolivu R.D."/>
            <person name="Hernandez B."/>
            <person name="Javaid M."/>
            <person name="Jayaseelan J.C."/>
            <person name="Lee S."/>
            <person name="Li M."/>
            <person name="Ming W."/>
            <person name="Munidasa M."/>
            <person name="Muniz J."/>
            <person name="Nguyen L."/>
            <person name="Ongeri F."/>
            <person name="Osuji N."/>
            <person name="Pu L.-L."/>
            <person name="Puazo M."/>
            <person name="Qu C."/>
            <person name="Quiroz J."/>
            <person name="Raj R."/>
            <person name="Weissenberger G."/>
            <person name="Xin Y."/>
            <person name="Zou X."/>
            <person name="Han Y."/>
            <person name="Richards S."/>
            <person name="Worley K."/>
            <person name="Muzny D."/>
            <person name="Gibbs R."/>
        </authorList>
    </citation>
    <scope>NUCLEOTIDE SEQUENCE</scope>
    <source>
        <strain evidence="8">Sampled in the wild</strain>
    </source>
</reference>
<dbReference type="Pfam" id="PF00005">
    <property type="entry name" value="ABC_tran"/>
    <property type="match status" value="1"/>
</dbReference>
<dbReference type="PROSITE" id="PS00211">
    <property type="entry name" value="ABC_TRANSPORTER_1"/>
    <property type="match status" value="1"/>
</dbReference>
<keyword evidence="9" id="KW-1185">Reference proteome</keyword>
<comment type="similarity">
    <text evidence="2">Belongs to the ABC transporter superfamily. ABCG family. Eye pigment precursor importer (TC 3.A.1.204) subfamily.</text>
</comment>
<feature type="domain" description="ABC transporter" evidence="7">
    <location>
        <begin position="21"/>
        <end position="118"/>
    </location>
</feature>
<dbReference type="GO" id="GO:0016887">
    <property type="term" value="F:ATP hydrolysis activity"/>
    <property type="evidence" value="ECO:0007669"/>
    <property type="project" value="InterPro"/>
</dbReference>
<evidence type="ECO:0000256" key="6">
    <source>
        <dbReference type="ARBA" id="ARBA00023136"/>
    </source>
</evidence>
<dbReference type="EMBL" id="KZ308366">
    <property type="protein sequence ID" value="KAG8228307.1"/>
    <property type="molecule type" value="Genomic_DNA"/>
</dbReference>
<dbReference type="PANTHER" id="PTHR48041:SF15">
    <property type="entry name" value="FI05267P"/>
    <property type="match status" value="1"/>
</dbReference>
<evidence type="ECO:0000313" key="8">
    <source>
        <dbReference type="EMBL" id="KAG8228307.1"/>
    </source>
</evidence>
<keyword evidence="6" id="KW-0472">Membrane</keyword>
<evidence type="ECO:0000256" key="1">
    <source>
        <dbReference type="ARBA" id="ARBA00004141"/>
    </source>
</evidence>
<sequence>MTFQKRCGGATGCVSTNGKPRDLNRFRKISRYIMQEDRLQKHVSVKEALKTAADLKLGNRLSEEDKGRVVEEIIICLRLDRCSNTLTQRLSGGERKRLSIALELVDNPPVIFLDEPTTGLDDLSSAQCILLLQQLARGGRTVICSVHTPSARLFAAFDHVFVVSEGQCVFTGPPHQVVPFLKSTLSLDCPTHYNPADFGELPP</sequence>
<dbReference type="InterPro" id="IPR050352">
    <property type="entry name" value="ABCG_transporters"/>
</dbReference>
<dbReference type="Proteomes" id="UP000792457">
    <property type="component" value="Unassembled WGS sequence"/>
</dbReference>
<evidence type="ECO:0000256" key="4">
    <source>
        <dbReference type="ARBA" id="ARBA00022692"/>
    </source>
</evidence>
<comment type="subcellular location">
    <subcellularLocation>
        <location evidence="1">Membrane</location>
        <topology evidence="1">Multi-pass membrane protein</topology>
    </subcellularLocation>
</comment>
<name>A0A8K0P0A7_LADFU</name>
<accession>A0A8K0P0A7</accession>
<organism evidence="8 9">
    <name type="scientific">Ladona fulva</name>
    <name type="common">Scarce chaser dragonfly</name>
    <name type="synonym">Libellula fulva</name>
    <dbReference type="NCBI Taxonomy" id="123851"/>
    <lineage>
        <taxon>Eukaryota</taxon>
        <taxon>Metazoa</taxon>
        <taxon>Ecdysozoa</taxon>
        <taxon>Arthropoda</taxon>
        <taxon>Hexapoda</taxon>
        <taxon>Insecta</taxon>
        <taxon>Pterygota</taxon>
        <taxon>Palaeoptera</taxon>
        <taxon>Odonata</taxon>
        <taxon>Epiprocta</taxon>
        <taxon>Anisoptera</taxon>
        <taxon>Libelluloidea</taxon>
        <taxon>Libellulidae</taxon>
        <taxon>Ladona</taxon>
    </lineage>
</organism>
<comment type="caution">
    <text evidence="8">The sequence shown here is derived from an EMBL/GenBank/DDBJ whole genome shotgun (WGS) entry which is preliminary data.</text>
</comment>